<keyword evidence="1" id="KW-0645">Protease</keyword>
<dbReference type="GO" id="GO:0098554">
    <property type="term" value="C:cytoplasmic side of endoplasmic reticulum membrane"/>
    <property type="evidence" value="ECO:0007669"/>
    <property type="project" value="TreeGrafter"/>
</dbReference>
<dbReference type="GO" id="GO:0033619">
    <property type="term" value="P:membrane protein proteolysis"/>
    <property type="evidence" value="ECO:0007669"/>
    <property type="project" value="TreeGrafter"/>
</dbReference>
<organism evidence="3 4">
    <name type="scientific">Vitis rotundifolia</name>
    <name type="common">Muscadine grape</name>
    <dbReference type="NCBI Taxonomy" id="103349"/>
    <lineage>
        <taxon>Eukaryota</taxon>
        <taxon>Viridiplantae</taxon>
        <taxon>Streptophyta</taxon>
        <taxon>Embryophyta</taxon>
        <taxon>Tracheophyta</taxon>
        <taxon>Spermatophyta</taxon>
        <taxon>Magnoliopsida</taxon>
        <taxon>eudicotyledons</taxon>
        <taxon>Gunneridae</taxon>
        <taxon>Pentapetalae</taxon>
        <taxon>rosids</taxon>
        <taxon>Vitales</taxon>
        <taxon>Vitaceae</taxon>
        <taxon>Viteae</taxon>
        <taxon>Vitis</taxon>
    </lineage>
</organism>
<name>A0AA38ZYR2_VITRO</name>
<keyword evidence="4" id="KW-1185">Reference proteome</keyword>
<dbReference type="GO" id="GO:0042500">
    <property type="term" value="F:aspartic endopeptidase activity, intramembrane cleaving"/>
    <property type="evidence" value="ECO:0007669"/>
    <property type="project" value="InterPro"/>
</dbReference>
<dbReference type="GO" id="GO:0098553">
    <property type="term" value="C:lumenal side of endoplasmic reticulum membrane"/>
    <property type="evidence" value="ECO:0007669"/>
    <property type="project" value="TreeGrafter"/>
</dbReference>
<keyword evidence="1" id="KW-0378">Hydrolase</keyword>
<dbReference type="Proteomes" id="UP001168098">
    <property type="component" value="Unassembled WGS sequence"/>
</dbReference>
<dbReference type="InterPro" id="IPR007369">
    <property type="entry name" value="Peptidase_A22B_SPP"/>
</dbReference>
<comment type="caution">
    <text evidence="3">The sequence shown here is derived from an EMBL/GenBank/DDBJ whole genome shotgun (WGS) entry which is preliminary data.</text>
</comment>
<sequence length="209" mass="23313">MHLKLQLGLLDPFMSHCYSKHWILNNLLGISICIAFVSHVCLWNIKICAMLLVLFSKRFFRANVMVLVVVQQASNPVHTIANSLSLLKLQLITKKLELLVKIVFSRNLFGVVPSGNSADFMMLDLSDMAIPAMLLALVLCFNHRKSRDSISPLDIPLAKGYKYIWYAILGYAIGLVTALATSVLTHHQQNLPLCTLGPHSCMTTFGMQS</sequence>
<evidence type="ECO:0000256" key="1">
    <source>
        <dbReference type="ARBA" id="ARBA00022670"/>
    </source>
</evidence>
<feature type="transmembrane region" description="Helical" evidence="2">
    <location>
        <begin position="28"/>
        <end position="55"/>
    </location>
</feature>
<evidence type="ECO:0000256" key="2">
    <source>
        <dbReference type="SAM" id="Phobius"/>
    </source>
</evidence>
<proteinExistence type="predicted"/>
<protein>
    <submittedName>
        <fullName evidence="3">Uncharacterized protein</fullName>
    </submittedName>
</protein>
<feature type="transmembrane region" description="Helical" evidence="2">
    <location>
        <begin position="121"/>
        <end position="142"/>
    </location>
</feature>
<gene>
    <name evidence="3" type="ORF">PVL29_009190</name>
</gene>
<dbReference type="GO" id="GO:0030660">
    <property type="term" value="C:Golgi-associated vesicle membrane"/>
    <property type="evidence" value="ECO:0007669"/>
    <property type="project" value="TreeGrafter"/>
</dbReference>
<dbReference type="GO" id="GO:0006465">
    <property type="term" value="P:signal peptide processing"/>
    <property type="evidence" value="ECO:0007669"/>
    <property type="project" value="TreeGrafter"/>
</dbReference>
<feature type="transmembrane region" description="Helical" evidence="2">
    <location>
        <begin position="163"/>
        <end position="184"/>
    </location>
</feature>
<reference evidence="3 4" key="1">
    <citation type="journal article" date="2023" name="BMC Biotechnol.">
        <title>Vitis rotundifolia cv Carlos genome sequencing.</title>
        <authorList>
            <person name="Huff M."/>
            <person name="Hulse-Kemp A."/>
            <person name="Scheffler B."/>
            <person name="Youngblood R."/>
            <person name="Simpson S."/>
            <person name="Babiker E."/>
            <person name="Staton M."/>
        </authorList>
    </citation>
    <scope>NUCLEOTIDE SEQUENCE [LARGE SCALE GENOMIC DNA]</scope>
    <source>
        <tissue evidence="3">Leaf</tissue>
    </source>
</reference>
<keyword evidence="2" id="KW-1133">Transmembrane helix</keyword>
<keyword evidence="2" id="KW-0812">Transmembrane</keyword>
<evidence type="ECO:0000313" key="3">
    <source>
        <dbReference type="EMBL" id="KAJ9697287.1"/>
    </source>
</evidence>
<dbReference type="AlphaFoldDB" id="A0AA38ZYR2"/>
<accession>A0AA38ZYR2</accession>
<dbReference type="EMBL" id="JARBHA010000007">
    <property type="protein sequence ID" value="KAJ9697287.1"/>
    <property type="molecule type" value="Genomic_DNA"/>
</dbReference>
<dbReference type="Pfam" id="PF04258">
    <property type="entry name" value="Peptidase_A22B"/>
    <property type="match status" value="1"/>
</dbReference>
<dbReference type="PANTHER" id="PTHR12174:SF22">
    <property type="entry name" value="SIGNAL PEPTIDE PEPTIDASE-LIKE 3"/>
    <property type="match status" value="1"/>
</dbReference>
<dbReference type="PANTHER" id="PTHR12174">
    <property type="entry name" value="SIGNAL PEPTIDE PEPTIDASE"/>
    <property type="match status" value="1"/>
</dbReference>
<keyword evidence="2" id="KW-0472">Membrane</keyword>
<evidence type="ECO:0000313" key="4">
    <source>
        <dbReference type="Proteomes" id="UP001168098"/>
    </source>
</evidence>